<evidence type="ECO:0000313" key="1">
    <source>
        <dbReference type="EMBL" id="MPN54592.1"/>
    </source>
</evidence>
<comment type="caution">
    <text evidence="1">The sequence shown here is derived from an EMBL/GenBank/DDBJ whole genome shotgun (WGS) entry which is preliminary data.</text>
</comment>
<protein>
    <submittedName>
        <fullName evidence="1">Uncharacterized protein</fullName>
    </submittedName>
</protein>
<proteinExistence type="predicted"/>
<dbReference type="EMBL" id="VSSQ01122969">
    <property type="protein sequence ID" value="MPN54592.1"/>
    <property type="molecule type" value="Genomic_DNA"/>
</dbReference>
<gene>
    <name evidence="1" type="ORF">SDC9_202263</name>
</gene>
<reference evidence="1" key="1">
    <citation type="submission" date="2019-08" db="EMBL/GenBank/DDBJ databases">
        <authorList>
            <person name="Kucharzyk K."/>
            <person name="Murdoch R.W."/>
            <person name="Higgins S."/>
            <person name="Loffler F."/>
        </authorList>
    </citation>
    <scope>NUCLEOTIDE SEQUENCE</scope>
</reference>
<dbReference type="AlphaFoldDB" id="A0A645IUR6"/>
<accession>A0A645IUR6</accession>
<organism evidence="1">
    <name type="scientific">bioreactor metagenome</name>
    <dbReference type="NCBI Taxonomy" id="1076179"/>
    <lineage>
        <taxon>unclassified sequences</taxon>
        <taxon>metagenomes</taxon>
        <taxon>ecological metagenomes</taxon>
    </lineage>
</organism>
<name>A0A645IUR6_9ZZZZ</name>
<sequence>MASVLVVVYWKQFIVVHDLGKVCCSSGTHLALVVVMVVNAFVETYSGLHDRFNVNGIIFYSGELCAFYDNCSNILVAKDSPAAAATCLLQSYCFSADIIEAEIESYYIAGPCGHSCRNY</sequence>